<dbReference type="Gene3D" id="2.40.160.20">
    <property type="match status" value="1"/>
</dbReference>
<evidence type="ECO:0000313" key="2">
    <source>
        <dbReference type="EMBL" id="MDR6966747.1"/>
    </source>
</evidence>
<evidence type="ECO:0000313" key="3">
    <source>
        <dbReference type="Proteomes" id="UP001255185"/>
    </source>
</evidence>
<evidence type="ECO:0000259" key="1">
    <source>
        <dbReference type="Pfam" id="PF13568"/>
    </source>
</evidence>
<proteinExistence type="predicted"/>
<dbReference type="RefSeq" id="WP_310024496.1">
    <property type="nucleotide sequence ID" value="NZ_JAVDVI010000002.1"/>
</dbReference>
<name>A0ABU1TLP8_9FLAO</name>
<feature type="domain" description="Outer membrane protein beta-barrel" evidence="1">
    <location>
        <begin position="15"/>
        <end position="200"/>
    </location>
</feature>
<keyword evidence="3" id="KW-1185">Reference proteome</keyword>
<dbReference type="Pfam" id="PF13568">
    <property type="entry name" value="OMP_b-brl_2"/>
    <property type="match status" value="1"/>
</dbReference>
<organism evidence="2 3">
    <name type="scientific">Flavobacterium arsenatis</name>
    <dbReference type="NCBI Taxonomy" id="1484332"/>
    <lineage>
        <taxon>Bacteria</taxon>
        <taxon>Pseudomonadati</taxon>
        <taxon>Bacteroidota</taxon>
        <taxon>Flavobacteriia</taxon>
        <taxon>Flavobacteriales</taxon>
        <taxon>Flavobacteriaceae</taxon>
        <taxon>Flavobacterium</taxon>
    </lineage>
</organism>
<dbReference type="SUPFAM" id="SSF56925">
    <property type="entry name" value="OMPA-like"/>
    <property type="match status" value="1"/>
</dbReference>
<gene>
    <name evidence="2" type="ORF">J2X31_000745</name>
</gene>
<reference evidence="2 3" key="1">
    <citation type="submission" date="2023-07" db="EMBL/GenBank/DDBJ databases">
        <title>Sorghum-associated microbial communities from plants grown in Nebraska, USA.</title>
        <authorList>
            <person name="Schachtman D."/>
        </authorList>
    </citation>
    <scope>NUCLEOTIDE SEQUENCE [LARGE SCALE GENOMIC DNA]</scope>
    <source>
        <strain evidence="2 3">3773</strain>
    </source>
</reference>
<sequence>MKKYLLLLLMGVATFAQEKPKFGINLGSTFSNIRESDSNSEEDFFYENTKYDLNFLVGVSMELPLGEKFSLLGNVNYERKTFKKTKNLDELFLPNPDDPNFNQDRTVDMKQRLEYITIPINLKYYLDAQKRFYVNGGPFIGFFLNSNLKTEGKNVNDNGDSIFKTLDFGANLGIGTNFKINEKNSLNLELRHNYGFVNIADFNYNDTKLKTNSFNLIANWQFDL</sequence>
<protein>
    <recommendedName>
        <fullName evidence="1">Outer membrane protein beta-barrel domain-containing protein</fullName>
    </recommendedName>
</protein>
<dbReference type="InterPro" id="IPR011250">
    <property type="entry name" value="OMP/PagP_B-barrel"/>
</dbReference>
<dbReference type="EMBL" id="JAVDVI010000002">
    <property type="protein sequence ID" value="MDR6966747.1"/>
    <property type="molecule type" value="Genomic_DNA"/>
</dbReference>
<accession>A0ABU1TLP8</accession>
<comment type="caution">
    <text evidence="2">The sequence shown here is derived from an EMBL/GenBank/DDBJ whole genome shotgun (WGS) entry which is preliminary data.</text>
</comment>
<dbReference type="Proteomes" id="UP001255185">
    <property type="component" value="Unassembled WGS sequence"/>
</dbReference>
<dbReference type="InterPro" id="IPR025665">
    <property type="entry name" value="Beta-barrel_OMP_2"/>
</dbReference>